<organism evidence="1">
    <name type="scientific">marine sediment metagenome</name>
    <dbReference type="NCBI Taxonomy" id="412755"/>
    <lineage>
        <taxon>unclassified sequences</taxon>
        <taxon>metagenomes</taxon>
        <taxon>ecological metagenomes</taxon>
    </lineage>
</organism>
<comment type="caution">
    <text evidence="1">The sequence shown here is derived from an EMBL/GenBank/DDBJ whole genome shotgun (WGS) entry which is preliminary data.</text>
</comment>
<name>A0A0F8YNY1_9ZZZZ</name>
<feature type="non-terminal residue" evidence="1">
    <location>
        <position position="410"/>
    </location>
</feature>
<protein>
    <submittedName>
        <fullName evidence="1">Uncharacterized protein</fullName>
    </submittedName>
</protein>
<sequence length="410" mass="42190">VSGSLNINNSLIITKNPAFITDNSAARFRMNSGGTMLLFDNNEATRITVSSSSPHVAIADDLDVAGTLGVTGTLTASDAFLLAGDLTPPQITSSQNDYNPANLASASVLRLDTDAARSIGGMVPPSPDDGRILIIHNIGANNLTLANEAPFSAAANRFALAGNITLAPDDAAILQYDTTANRWRVIGNSLGISKPLLDSAVRTDTTTSTPVRGDLIVANSSPAWDDLAIGAARRLLQVNSGGTDPEWAENIDIPGTLDVTGAATLDSTVAITDKLTVTDDVLIDGKADQVQLTLQGHSTQTNDILLVETSASSELLALDNSGNLDVAGHVAMGASGLISSGSVLVVNEQFTGSGLFKGADYTVTRTSSSGSNLSTTGLVGIARWSASGTATASAIRGLDFLVEHNSSRSL</sequence>
<dbReference type="AlphaFoldDB" id="A0A0F8YNY1"/>
<evidence type="ECO:0000313" key="1">
    <source>
        <dbReference type="EMBL" id="KKK83087.1"/>
    </source>
</evidence>
<dbReference type="EMBL" id="LAZR01052383">
    <property type="protein sequence ID" value="KKK83087.1"/>
    <property type="molecule type" value="Genomic_DNA"/>
</dbReference>
<feature type="non-terminal residue" evidence="1">
    <location>
        <position position="1"/>
    </location>
</feature>
<proteinExistence type="predicted"/>
<reference evidence="1" key="1">
    <citation type="journal article" date="2015" name="Nature">
        <title>Complex archaea that bridge the gap between prokaryotes and eukaryotes.</title>
        <authorList>
            <person name="Spang A."/>
            <person name="Saw J.H."/>
            <person name="Jorgensen S.L."/>
            <person name="Zaremba-Niedzwiedzka K."/>
            <person name="Martijn J."/>
            <person name="Lind A.E."/>
            <person name="van Eijk R."/>
            <person name="Schleper C."/>
            <person name="Guy L."/>
            <person name="Ettema T.J."/>
        </authorList>
    </citation>
    <scope>NUCLEOTIDE SEQUENCE</scope>
</reference>
<gene>
    <name evidence="1" type="ORF">LCGC14_2796900</name>
</gene>
<accession>A0A0F8YNY1</accession>